<evidence type="ECO:0008006" key="4">
    <source>
        <dbReference type="Google" id="ProtNLM"/>
    </source>
</evidence>
<name>A0ABS5HRK1_9RHOB</name>
<sequence>MKLTIFLLLMAKPEWLSLDRAERAEIADKALGAAFGDGTVTFRFFDAEAFNARVSDVAVIEADTPQAYYFAMERLRDTPLLANPYYEIVEIVPAYEDGYREFENAN</sequence>
<dbReference type="RefSeq" id="WP_212700903.1">
    <property type="nucleotide sequence ID" value="NZ_JADMKU010000007.1"/>
</dbReference>
<protein>
    <recommendedName>
        <fullName evidence="4">Darcynin 1</fullName>
    </recommendedName>
</protein>
<dbReference type="Pfam" id="PF17074">
    <property type="entry name" value="Darcynin"/>
    <property type="match status" value="1"/>
</dbReference>
<keyword evidence="3" id="KW-1185">Reference proteome</keyword>
<evidence type="ECO:0000313" key="3">
    <source>
        <dbReference type="Proteomes" id="UP001195941"/>
    </source>
</evidence>
<reference evidence="2 3" key="1">
    <citation type="journal article" date="2021" name="Arch. Microbiol.">
        <title>Thalassobius aquimarinus sp. nov., isolated from the Sea of Japan seashore.</title>
        <authorList>
            <person name="Kurilenko V.V."/>
            <person name="Romanenko L.A."/>
            <person name="Chernysheva N.Y."/>
            <person name="Velansky P.V."/>
            <person name="Tekutyeva L.A."/>
            <person name="Isaeva M.P."/>
            <person name="Mikhailov V.V."/>
        </authorList>
    </citation>
    <scope>NUCLEOTIDE SEQUENCE [LARGE SCALE GENOMIC DNA]</scope>
    <source>
        <strain evidence="2 3">KMM 8518</strain>
    </source>
</reference>
<evidence type="ECO:0000313" key="2">
    <source>
        <dbReference type="EMBL" id="MBR9651382.1"/>
    </source>
</evidence>
<organism evidence="2 3">
    <name type="scientific">Thalassovita aquimarina</name>
    <dbReference type="NCBI Taxonomy" id="2785917"/>
    <lineage>
        <taxon>Bacteria</taxon>
        <taxon>Pseudomonadati</taxon>
        <taxon>Pseudomonadota</taxon>
        <taxon>Alphaproteobacteria</taxon>
        <taxon>Rhodobacterales</taxon>
        <taxon>Roseobacteraceae</taxon>
        <taxon>Thalassovita</taxon>
    </lineage>
</organism>
<accession>A0ABS5HRK1</accession>
<dbReference type="EMBL" id="JADMKU010000007">
    <property type="protein sequence ID" value="MBR9651382.1"/>
    <property type="molecule type" value="Genomic_DNA"/>
</dbReference>
<dbReference type="InterPro" id="IPR031409">
    <property type="entry name" value="Darcynin"/>
</dbReference>
<gene>
    <name evidence="2" type="ORF">IT775_09630</name>
</gene>
<dbReference type="Proteomes" id="UP001195941">
    <property type="component" value="Unassembled WGS sequence"/>
</dbReference>
<comment type="caution">
    <text evidence="2">The sequence shown here is derived from an EMBL/GenBank/DDBJ whole genome shotgun (WGS) entry which is preliminary data.</text>
</comment>
<proteinExistence type="inferred from homology"/>
<evidence type="ECO:0000256" key="1">
    <source>
        <dbReference type="ARBA" id="ARBA00006869"/>
    </source>
</evidence>
<comment type="similarity">
    <text evidence="1">Belongs to the darcynin family.</text>
</comment>